<dbReference type="GO" id="GO:0016840">
    <property type="term" value="F:carbon-nitrogen lyase activity"/>
    <property type="evidence" value="ECO:0007669"/>
    <property type="project" value="UniProtKB-UniRule"/>
</dbReference>
<feature type="domain" description="Radical SAM core" evidence="9">
    <location>
        <begin position="17"/>
        <end position="243"/>
    </location>
</feature>
<keyword evidence="8" id="KW-0671">Queuosine biosynthesis</keyword>
<keyword evidence="4 8" id="KW-0460">Magnesium</keyword>
<comment type="cofactor">
    <cofactor evidence="8">
        <name>Mg(2+)</name>
        <dbReference type="ChEBI" id="CHEBI:18420"/>
    </cofactor>
</comment>
<dbReference type="SFLD" id="SFLDS00029">
    <property type="entry name" value="Radical_SAM"/>
    <property type="match status" value="1"/>
</dbReference>
<evidence type="ECO:0000256" key="3">
    <source>
        <dbReference type="ARBA" id="ARBA00022723"/>
    </source>
</evidence>
<dbReference type="CDD" id="cd01335">
    <property type="entry name" value="Radical_SAM"/>
    <property type="match status" value="1"/>
</dbReference>
<feature type="binding site" evidence="8">
    <location>
        <position position="28"/>
    </location>
    <ligand>
        <name>substrate</name>
    </ligand>
</feature>
<keyword evidence="11" id="KW-1185">Reference proteome</keyword>
<feature type="binding site" evidence="8">
    <location>
        <position position="32"/>
    </location>
    <ligand>
        <name>[4Fe-4S] cluster</name>
        <dbReference type="ChEBI" id="CHEBI:49883"/>
        <note>4Fe-4S-S-AdoMet</note>
    </ligand>
</feature>
<evidence type="ECO:0000256" key="1">
    <source>
        <dbReference type="ARBA" id="ARBA00022485"/>
    </source>
</evidence>
<keyword evidence="2 8" id="KW-0949">S-adenosyl-L-methionine</keyword>
<comment type="caution">
    <text evidence="8">Lacks conserved residue(s) required for the propagation of feature annotation.</text>
</comment>
<dbReference type="OrthoDB" id="9792276at2"/>
<feature type="binding site" evidence="8">
    <location>
        <position position="90"/>
    </location>
    <ligand>
        <name>substrate</name>
    </ligand>
</feature>
<dbReference type="InterPro" id="IPR013785">
    <property type="entry name" value="Aldolase_TIM"/>
</dbReference>
<name>I4D851_DESAJ</name>
<dbReference type="InterPro" id="IPR024924">
    <property type="entry name" value="7-CO-7-deazaguanine_synth-like"/>
</dbReference>
<dbReference type="STRING" id="646529.Desaci_3068"/>
<dbReference type="eggNOG" id="COG0602">
    <property type="taxonomic scope" value="Bacteria"/>
</dbReference>
<feature type="binding site" evidence="8">
    <location>
        <position position="92"/>
    </location>
    <ligand>
        <name>S-adenosyl-L-methionine</name>
        <dbReference type="ChEBI" id="CHEBI:59789"/>
    </ligand>
</feature>
<feature type="binding site" evidence="8">
    <location>
        <position position="41"/>
    </location>
    <ligand>
        <name>Mg(2+)</name>
        <dbReference type="ChEBI" id="CHEBI:18420"/>
    </ligand>
</feature>
<dbReference type="EC" id="4.3.99.3" evidence="8"/>
<dbReference type="HOGENOM" id="CLU_066739_1_0_9"/>
<comment type="subunit">
    <text evidence="8">Homodimer.</text>
</comment>
<dbReference type="EMBL" id="CP003639">
    <property type="protein sequence ID" value="AFM41975.1"/>
    <property type="molecule type" value="Genomic_DNA"/>
</dbReference>
<dbReference type="HAMAP" id="MF_00917">
    <property type="entry name" value="QueE"/>
    <property type="match status" value="1"/>
</dbReference>
<dbReference type="AlphaFoldDB" id="I4D851"/>
<gene>
    <name evidence="8" type="primary">queE</name>
    <name evidence="10" type="ordered locus">Desaci_3068</name>
</gene>
<dbReference type="Proteomes" id="UP000002892">
    <property type="component" value="Chromosome"/>
</dbReference>
<keyword evidence="7 8" id="KW-0456">Lyase</keyword>
<feature type="binding site" evidence="8">
    <location>
        <begin position="13"/>
        <end position="15"/>
    </location>
    <ligand>
        <name>substrate</name>
    </ligand>
</feature>
<keyword evidence="6 8" id="KW-0411">Iron-sulfur</keyword>
<dbReference type="GO" id="GO:0000287">
    <property type="term" value="F:magnesium ion binding"/>
    <property type="evidence" value="ECO:0007669"/>
    <property type="project" value="UniProtKB-UniRule"/>
</dbReference>
<evidence type="ECO:0000313" key="11">
    <source>
        <dbReference type="Proteomes" id="UP000002892"/>
    </source>
</evidence>
<comment type="pathway">
    <text evidence="8">Purine metabolism; 7-cyano-7-deazaguanine biosynthesis.</text>
</comment>
<dbReference type="KEGG" id="dai:Desaci_3068"/>
<proteinExistence type="inferred from homology"/>
<dbReference type="UniPathway" id="UPA00391"/>
<dbReference type="Pfam" id="PF04055">
    <property type="entry name" value="Radical_SAM"/>
    <property type="match status" value="1"/>
</dbReference>
<evidence type="ECO:0000256" key="5">
    <source>
        <dbReference type="ARBA" id="ARBA00023004"/>
    </source>
</evidence>
<dbReference type="GO" id="GO:0008616">
    <property type="term" value="P:tRNA queuosine(34) biosynthetic process"/>
    <property type="evidence" value="ECO:0007669"/>
    <property type="project" value="UniProtKB-UniRule"/>
</dbReference>
<dbReference type="PIRSF" id="PIRSF000370">
    <property type="entry name" value="QueE"/>
    <property type="match status" value="1"/>
</dbReference>
<comment type="cofactor">
    <cofactor evidence="8">
        <name>S-adenosyl-L-methionine</name>
        <dbReference type="ChEBI" id="CHEBI:59789"/>
    </cofactor>
    <text evidence="8">Binds 1 S-adenosyl-L-methionine per subunit.</text>
</comment>
<dbReference type="PANTHER" id="PTHR42836">
    <property type="entry name" value="7-CARBOXY-7-DEAZAGUANINE SYNTHASE"/>
    <property type="match status" value="1"/>
</dbReference>
<dbReference type="SUPFAM" id="SSF102114">
    <property type="entry name" value="Radical SAM enzymes"/>
    <property type="match status" value="1"/>
</dbReference>
<accession>I4D851</accession>
<evidence type="ECO:0000256" key="7">
    <source>
        <dbReference type="ARBA" id="ARBA00023239"/>
    </source>
</evidence>
<reference evidence="10 11" key="1">
    <citation type="journal article" date="2012" name="J. Bacteriol.">
        <title>Complete genome sequences of Desulfosporosinus orientis DSM765T, Desulfosporosinus youngiae DSM17734T, Desulfosporosinus meridiei DSM13257T, and Desulfosporosinus acidiphilus DSM22704T.</title>
        <authorList>
            <person name="Pester M."/>
            <person name="Brambilla E."/>
            <person name="Alazard D."/>
            <person name="Rattei T."/>
            <person name="Weinmaier T."/>
            <person name="Han J."/>
            <person name="Lucas S."/>
            <person name="Lapidus A."/>
            <person name="Cheng J.F."/>
            <person name="Goodwin L."/>
            <person name="Pitluck S."/>
            <person name="Peters L."/>
            <person name="Ovchinnikova G."/>
            <person name="Teshima H."/>
            <person name="Detter J.C."/>
            <person name="Han C.S."/>
            <person name="Tapia R."/>
            <person name="Land M.L."/>
            <person name="Hauser L."/>
            <person name="Kyrpides N.C."/>
            <person name="Ivanova N.N."/>
            <person name="Pagani I."/>
            <person name="Huntmann M."/>
            <person name="Wei C.L."/>
            <person name="Davenport K.W."/>
            <person name="Daligault H."/>
            <person name="Chain P.S."/>
            <person name="Chen A."/>
            <person name="Mavromatis K."/>
            <person name="Markowitz V."/>
            <person name="Szeto E."/>
            <person name="Mikhailova N."/>
            <person name="Pati A."/>
            <person name="Wagner M."/>
            <person name="Woyke T."/>
            <person name="Ollivier B."/>
            <person name="Klenk H.P."/>
            <person name="Spring S."/>
            <person name="Loy A."/>
        </authorList>
    </citation>
    <scope>NUCLEOTIDE SEQUENCE [LARGE SCALE GENOMIC DNA]</scope>
    <source>
        <strain evidence="11">DSM 22704 / JCM 16185 / SJ4</strain>
    </source>
</reference>
<evidence type="ECO:0000256" key="8">
    <source>
        <dbReference type="HAMAP-Rule" id="MF_00917"/>
    </source>
</evidence>
<feature type="binding site" evidence="8">
    <location>
        <begin position="38"/>
        <end position="40"/>
    </location>
    <ligand>
        <name>S-adenosyl-L-methionine</name>
        <dbReference type="ChEBI" id="CHEBI:59789"/>
    </ligand>
</feature>
<sequence>MLKIPVTELFSSIQGEGPYVGARQIFLRLPKCNLNCPYCDTETIIPEKCRMESIPGSKDFRMLKNPIELNELIELLRSYDFSLHHSISITGGEPLLWADELQLLLPLIREYNLPVYLETNGTLPKQLDKILPFVDIISMDIKLPFGEKVFWNVHEDFLRKSLSKNVFLKIVVDEKAKLQDLQNARDLIANVDPSLLTILQPVTKINGIESPKPRQILDWQRLFLEKLKNVRVIPQTHVFMGQL</sequence>
<dbReference type="Gene3D" id="3.20.20.70">
    <property type="entry name" value="Aldolase class I"/>
    <property type="match status" value="1"/>
</dbReference>
<comment type="cofactor">
    <cofactor evidence="8">
        <name>[4Fe-4S] cluster</name>
        <dbReference type="ChEBI" id="CHEBI:49883"/>
    </cofactor>
    <text evidence="8">Binds 1 [4Fe-4S] cluster. The cluster is coordinated with 3 cysteines and an exchangeable S-adenosyl-L-methionine.</text>
</comment>
<comment type="similarity">
    <text evidence="8">Belongs to the radical SAM superfamily. 7-carboxy-7-deazaguanine synthase family.</text>
</comment>
<dbReference type="RefSeq" id="WP_014827967.1">
    <property type="nucleotide sequence ID" value="NC_018068.1"/>
</dbReference>
<dbReference type="GO" id="GO:1904047">
    <property type="term" value="F:S-adenosyl-L-methionine binding"/>
    <property type="evidence" value="ECO:0007669"/>
    <property type="project" value="UniProtKB-UniRule"/>
</dbReference>
<evidence type="ECO:0000256" key="4">
    <source>
        <dbReference type="ARBA" id="ARBA00022842"/>
    </source>
</evidence>
<dbReference type="PROSITE" id="PS51918">
    <property type="entry name" value="RADICAL_SAM"/>
    <property type="match status" value="1"/>
</dbReference>
<keyword evidence="3 8" id="KW-0479">Metal-binding</keyword>
<dbReference type="InterPro" id="IPR007197">
    <property type="entry name" value="rSAM"/>
</dbReference>
<organism evidence="10 11">
    <name type="scientific">Desulfosporosinus acidiphilus (strain DSM 22704 / JCM 16185 / SJ4)</name>
    <dbReference type="NCBI Taxonomy" id="646529"/>
    <lineage>
        <taxon>Bacteria</taxon>
        <taxon>Bacillati</taxon>
        <taxon>Bacillota</taxon>
        <taxon>Clostridia</taxon>
        <taxon>Eubacteriales</taxon>
        <taxon>Desulfitobacteriaceae</taxon>
        <taxon>Desulfosporosinus</taxon>
    </lineage>
</organism>
<dbReference type="PANTHER" id="PTHR42836:SF1">
    <property type="entry name" value="7-CARBOXY-7-DEAZAGUANINE SYNTHASE"/>
    <property type="match status" value="1"/>
</dbReference>
<evidence type="ECO:0000256" key="6">
    <source>
        <dbReference type="ARBA" id="ARBA00023014"/>
    </source>
</evidence>
<evidence type="ECO:0000313" key="10">
    <source>
        <dbReference type="EMBL" id="AFM41975.1"/>
    </source>
</evidence>
<dbReference type="InterPro" id="IPR058240">
    <property type="entry name" value="rSAM_sf"/>
</dbReference>
<evidence type="ECO:0000256" key="2">
    <source>
        <dbReference type="ARBA" id="ARBA00022691"/>
    </source>
</evidence>
<feature type="binding site" evidence="8">
    <location>
        <position position="39"/>
    </location>
    <ligand>
        <name>[4Fe-4S] cluster</name>
        <dbReference type="ChEBI" id="CHEBI:49883"/>
        <note>4Fe-4S-S-AdoMet</note>
    </ligand>
</feature>
<feature type="binding site" evidence="8">
    <location>
        <position position="36"/>
    </location>
    <ligand>
        <name>[4Fe-4S] cluster</name>
        <dbReference type="ChEBI" id="CHEBI:49883"/>
        <note>4Fe-4S-S-AdoMet</note>
    </ligand>
</feature>
<keyword evidence="5 8" id="KW-0408">Iron</keyword>
<comment type="function">
    <text evidence="8">Catalyzes the complex heterocyclic radical-mediated conversion of 6-carboxy-5,6,7,8-tetrahydropterin (CPH4) to 7-carboxy-7-deazaguanine (CDG), a step common to the biosynthetic pathways of all 7-deazapurine-containing compounds.</text>
</comment>
<dbReference type="GO" id="GO:0051539">
    <property type="term" value="F:4 iron, 4 sulfur cluster binding"/>
    <property type="evidence" value="ECO:0007669"/>
    <property type="project" value="UniProtKB-UniRule"/>
</dbReference>
<keyword evidence="1 8" id="KW-0004">4Fe-4S</keyword>
<comment type="catalytic activity">
    <reaction evidence="8">
        <text>6-carboxy-5,6,7,8-tetrahydropterin + H(+) = 7-carboxy-7-carbaguanine + NH4(+)</text>
        <dbReference type="Rhea" id="RHEA:27974"/>
        <dbReference type="ChEBI" id="CHEBI:15378"/>
        <dbReference type="ChEBI" id="CHEBI:28938"/>
        <dbReference type="ChEBI" id="CHEBI:61032"/>
        <dbReference type="ChEBI" id="CHEBI:61036"/>
        <dbReference type="EC" id="4.3.99.3"/>
    </reaction>
</comment>
<evidence type="ECO:0000259" key="9">
    <source>
        <dbReference type="PROSITE" id="PS51918"/>
    </source>
</evidence>
<protein>
    <recommendedName>
        <fullName evidence="8">7-carboxy-7-deazaguanine synthase</fullName>
        <shortName evidence="8">CDG synthase</shortName>
        <ecNumber evidence="8">4.3.99.3</ecNumber>
    </recommendedName>
    <alternativeName>
        <fullName evidence="8">Queuosine biosynthesis protein QueE</fullName>
    </alternativeName>
</protein>